<sequence length="506" mass="59800">KMPPKGKKGKGKKKKGSGKLAKMTEEERMLYLEQQRLAEEEFRKQREDFLSAYLQGKIGHEEKFSKLNQYKLNHQWRNIMREVKSKELKRDIEILSQTFERVVDRKESVLKSLVKDIEEADDQLSLAVRAHLQNVDRLIDIQNRRVSKLTSEYHAEKEIIREEFDSEEAYVSEQQDRDMKDLQDVLYGLEESFMEKEVDARAEFQSMRDEIKNKNNEEKHSLRILLEGKVDDYWNQFNDAKKAYNEATRDKKAMFEDYKQRDERSSNEIERQMRMLQKINSQIAAVKQKMALNSRTYDERNRMLKEEREKMMLHFQQLKAQMNKIRELQREKLTKMTLESNGALKELRRQGDKADRILKLAEMCRKLETEEEKVLPFPATSLTPEEMEDVAVALKEEPNEPLAAAMRRYQNLEEFWRRFNKVMLDKLALDKEKSVLMSENMQLRSLLKQYLDGVSVNDEILSSVNPLIVVNGRSNVNLKPPMQDPRVRPAATVTVEASLEVRSKRL</sequence>
<keyword evidence="6" id="KW-0206">Cytoskeleton</keyword>
<dbReference type="Proteomes" id="UP000215902">
    <property type="component" value="Unassembled WGS sequence"/>
</dbReference>
<dbReference type="GO" id="GO:0060285">
    <property type="term" value="P:cilium-dependent cell motility"/>
    <property type="evidence" value="ECO:0007669"/>
    <property type="project" value="TreeGrafter"/>
</dbReference>
<evidence type="ECO:0000256" key="6">
    <source>
        <dbReference type="ARBA" id="ARBA00023212"/>
    </source>
</evidence>
<feature type="coiled-coil region" evidence="13">
    <location>
        <begin position="269"/>
        <end position="331"/>
    </location>
</feature>
<proteinExistence type="inferred from homology"/>
<feature type="domain" description="Dynein regulatory complex protein 1/2 N-terminal" evidence="15">
    <location>
        <begin position="35"/>
        <end position="135"/>
    </location>
</feature>
<keyword evidence="3" id="KW-0282">Flagellum</keyword>
<gene>
    <name evidence="16" type="ORF">BOX15_Mlig009197g1</name>
</gene>
<dbReference type="GO" id="GO:0070286">
    <property type="term" value="P:axonemal dynein complex assembly"/>
    <property type="evidence" value="ECO:0007669"/>
    <property type="project" value="InterPro"/>
</dbReference>
<evidence type="ECO:0000256" key="4">
    <source>
        <dbReference type="ARBA" id="ARBA00023054"/>
    </source>
</evidence>
<evidence type="ECO:0000256" key="9">
    <source>
        <dbReference type="ARBA" id="ARBA00038424"/>
    </source>
</evidence>
<comment type="subcellular location">
    <subcellularLocation>
        <location evidence="1">Cytoplasm</location>
        <location evidence="1">Cytoskeleton</location>
        <location evidence="1">Flagellum axoneme</location>
    </subcellularLocation>
    <subcellularLocation>
        <location evidence="8">Cytoplasm</location>
        <location evidence="8">Cytoskeleton</location>
        <location evidence="8">Flagellum basal body</location>
    </subcellularLocation>
</comment>
<dbReference type="Pfam" id="PF14772">
    <property type="entry name" value="NYD-SP28"/>
    <property type="match status" value="1"/>
</dbReference>
<evidence type="ECO:0000313" key="17">
    <source>
        <dbReference type="Proteomes" id="UP000215902"/>
    </source>
</evidence>
<dbReference type="PANTHER" id="PTHR21625">
    <property type="entry name" value="NYD-SP28 PROTEIN"/>
    <property type="match status" value="1"/>
</dbReference>
<dbReference type="AlphaFoldDB" id="A0A267FBB8"/>
<dbReference type="InterPro" id="IPR039505">
    <property type="entry name" value="DRC1/2_N"/>
</dbReference>
<evidence type="ECO:0000256" key="8">
    <source>
        <dbReference type="ARBA" id="ARBA00037841"/>
    </source>
</evidence>
<dbReference type="InterPro" id="IPR039750">
    <property type="entry name" value="DRC1/DRC2"/>
</dbReference>
<dbReference type="GO" id="GO:0005858">
    <property type="term" value="C:axonemal dynein complex"/>
    <property type="evidence" value="ECO:0007669"/>
    <property type="project" value="InterPro"/>
</dbReference>
<protein>
    <recommendedName>
        <fullName evidence="10">Dynein regulatory complex subunit 2</fullName>
    </recommendedName>
    <alternativeName>
        <fullName evidence="11">Coiled-coil domain-containing protein 65</fullName>
    </alternativeName>
</protein>
<comment type="function">
    <text evidence="12">Component of the nexin-dynein regulatory complex (N-DRC), a key regulator of ciliary/flagellar motility which maintains the alignment and integrity of the distal axoneme and regulates microtubule sliding in motile axonemes. Plays a critical role in the assembly of N-DRC and also stabilizes the assembly of multiple inner dynein arms and radial spokes. Coassembles with DRC1 to form a central scaffold needed for assembly of the N-DRC and its attachment to the outer doublet microtubules.</text>
</comment>
<comment type="similarity">
    <text evidence="9">Belongs to the DRC2 family.</text>
</comment>
<reference evidence="16 17" key="1">
    <citation type="submission" date="2017-06" db="EMBL/GenBank/DDBJ databases">
        <title>A platform for efficient transgenesis in Macrostomum lignano, a flatworm model organism for stem cell research.</title>
        <authorList>
            <person name="Berezikov E."/>
        </authorList>
    </citation>
    <scope>NUCLEOTIDE SEQUENCE [LARGE SCALE GENOMIC DNA]</scope>
    <source>
        <strain evidence="16">DV1</strain>
        <tissue evidence="16">Whole organism</tissue>
    </source>
</reference>
<evidence type="ECO:0000256" key="11">
    <source>
        <dbReference type="ARBA" id="ARBA00041517"/>
    </source>
</evidence>
<evidence type="ECO:0000256" key="1">
    <source>
        <dbReference type="ARBA" id="ARBA00004611"/>
    </source>
</evidence>
<dbReference type="OrthoDB" id="7760980at2759"/>
<keyword evidence="5" id="KW-0969">Cilium</keyword>
<organism evidence="16 17">
    <name type="scientific">Macrostomum lignano</name>
    <dbReference type="NCBI Taxonomy" id="282301"/>
    <lineage>
        <taxon>Eukaryota</taxon>
        <taxon>Metazoa</taxon>
        <taxon>Spiralia</taxon>
        <taxon>Lophotrochozoa</taxon>
        <taxon>Platyhelminthes</taxon>
        <taxon>Rhabditophora</taxon>
        <taxon>Macrostomorpha</taxon>
        <taxon>Macrostomida</taxon>
        <taxon>Macrostomidae</taxon>
        <taxon>Macrostomum</taxon>
    </lineage>
</organism>
<dbReference type="STRING" id="282301.A0A267FBB8"/>
<keyword evidence="7" id="KW-0966">Cell projection</keyword>
<keyword evidence="4 13" id="KW-0175">Coiled coil</keyword>
<evidence type="ECO:0000313" key="16">
    <source>
        <dbReference type="EMBL" id="PAA70369.1"/>
    </source>
</evidence>
<dbReference type="GO" id="GO:0003352">
    <property type="term" value="P:regulation of cilium movement"/>
    <property type="evidence" value="ECO:0007669"/>
    <property type="project" value="TreeGrafter"/>
</dbReference>
<feature type="region of interest" description="Disordered" evidence="14">
    <location>
        <begin position="1"/>
        <end position="22"/>
    </location>
</feature>
<comment type="caution">
    <text evidence="16">The sequence shown here is derived from an EMBL/GenBank/DDBJ whole genome shotgun (WGS) entry which is preliminary data.</text>
</comment>
<dbReference type="PANTHER" id="PTHR21625:SF0">
    <property type="entry name" value="DYNEIN REGULATORY COMPLEX SUBUNIT 2"/>
    <property type="match status" value="1"/>
</dbReference>
<evidence type="ECO:0000256" key="14">
    <source>
        <dbReference type="SAM" id="MobiDB-lite"/>
    </source>
</evidence>
<evidence type="ECO:0000259" key="15">
    <source>
        <dbReference type="Pfam" id="PF14772"/>
    </source>
</evidence>
<evidence type="ECO:0000256" key="13">
    <source>
        <dbReference type="SAM" id="Coils"/>
    </source>
</evidence>
<evidence type="ECO:0000256" key="10">
    <source>
        <dbReference type="ARBA" id="ARBA00040899"/>
    </source>
</evidence>
<evidence type="ECO:0000256" key="7">
    <source>
        <dbReference type="ARBA" id="ARBA00023273"/>
    </source>
</evidence>
<keyword evidence="2" id="KW-0963">Cytoplasm</keyword>
<feature type="non-terminal residue" evidence="16">
    <location>
        <position position="1"/>
    </location>
</feature>
<dbReference type="EMBL" id="NIVC01001245">
    <property type="protein sequence ID" value="PAA70369.1"/>
    <property type="molecule type" value="Genomic_DNA"/>
</dbReference>
<evidence type="ECO:0000256" key="5">
    <source>
        <dbReference type="ARBA" id="ARBA00023069"/>
    </source>
</evidence>
<accession>A0A267FBB8</accession>
<keyword evidence="17" id="KW-1185">Reference proteome</keyword>
<name>A0A267FBB8_9PLAT</name>
<evidence type="ECO:0000256" key="12">
    <source>
        <dbReference type="ARBA" id="ARBA00045865"/>
    </source>
</evidence>
<evidence type="ECO:0000256" key="3">
    <source>
        <dbReference type="ARBA" id="ARBA00022846"/>
    </source>
</evidence>
<evidence type="ECO:0000256" key="2">
    <source>
        <dbReference type="ARBA" id="ARBA00022490"/>
    </source>
</evidence>
<feature type="compositionally biased region" description="Basic residues" evidence="14">
    <location>
        <begin position="1"/>
        <end position="17"/>
    </location>
</feature>